<comment type="subcellular location">
    <subcellularLocation>
        <location evidence="1">Secreted</location>
        <location evidence="1">Cell wall</location>
    </subcellularLocation>
</comment>
<dbReference type="SUPFAM" id="SSF52058">
    <property type="entry name" value="L domain-like"/>
    <property type="match status" value="2"/>
</dbReference>
<dbReference type="InterPro" id="IPR000494">
    <property type="entry name" value="Rcpt_L-dom"/>
</dbReference>
<evidence type="ECO:0000256" key="2">
    <source>
        <dbReference type="ARBA" id="ARBA00022512"/>
    </source>
</evidence>
<evidence type="ECO:0000313" key="7">
    <source>
        <dbReference type="EMBL" id="SFN78632.1"/>
    </source>
</evidence>
<keyword evidence="8" id="KW-1185">Reference proteome</keyword>
<dbReference type="PANTHER" id="PTHR31018">
    <property type="entry name" value="SPORULATION-SPECIFIC PROTEIN-RELATED"/>
    <property type="match status" value="1"/>
</dbReference>
<dbReference type="Gene3D" id="3.80.20.20">
    <property type="entry name" value="Receptor L-domain"/>
    <property type="match status" value="2"/>
</dbReference>
<sequence length="313" mass="34944">MTIKSFVIILTCIIFQTSCSQKTEQNKSEQTKVKIDLIPGKDDKVYQGTVNLITQKDIDEFGKNNYTFINGSMNICDVNSSEYSKEEINLDALKSIRMINGGLLITRLENLKSVKGLENLEKVNGDLVISGCGLSTISTFEKLAVISGDLVFGNNDFNDVKLTEITGFNHLTEVGSIFISGNSGLQKLDAFHKIEKTKTIQIINTSLERVDNFKNLKNVKNFSVEYSLPLKEINLEKLETVSGLFALNENAYYNGKISIPNIRKINHLYMIDNNGLENYCDFSGPIKQNKVDTLSAGGNKINLTKEQIITKCK</sequence>
<dbReference type="InterPro" id="IPR051648">
    <property type="entry name" value="CWI-Assembly_Regulator"/>
</dbReference>
<dbReference type="Pfam" id="PF01030">
    <property type="entry name" value="Recep_L_domain"/>
    <property type="match status" value="1"/>
</dbReference>
<dbReference type="EMBL" id="FOVD01000008">
    <property type="protein sequence ID" value="SFN78632.1"/>
    <property type="molecule type" value="Genomic_DNA"/>
</dbReference>
<keyword evidence="2" id="KW-0134">Cell wall</keyword>
<dbReference type="AlphaFoldDB" id="A0A1I5BVK2"/>
<evidence type="ECO:0000256" key="4">
    <source>
        <dbReference type="ARBA" id="ARBA00022729"/>
    </source>
</evidence>
<dbReference type="RefSeq" id="WP_090026872.1">
    <property type="nucleotide sequence ID" value="NZ_FOVD01000008.1"/>
</dbReference>
<dbReference type="InterPro" id="IPR036941">
    <property type="entry name" value="Rcpt_L-dom_sf"/>
</dbReference>
<evidence type="ECO:0000256" key="1">
    <source>
        <dbReference type="ARBA" id="ARBA00004191"/>
    </source>
</evidence>
<dbReference type="Proteomes" id="UP000198769">
    <property type="component" value="Unassembled WGS sequence"/>
</dbReference>
<dbReference type="OrthoDB" id="9765957at2"/>
<accession>A0A1I5BVK2</accession>
<reference evidence="8" key="1">
    <citation type="submission" date="2016-10" db="EMBL/GenBank/DDBJ databases">
        <authorList>
            <person name="Varghese N."/>
            <person name="Submissions S."/>
        </authorList>
    </citation>
    <scope>NUCLEOTIDE SEQUENCE [LARGE SCALE GENOMIC DNA]</scope>
    <source>
        <strain evidence="8">DSM 25575</strain>
    </source>
</reference>
<evidence type="ECO:0000256" key="3">
    <source>
        <dbReference type="ARBA" id="ARBA00022525"/>
    </source>
</evidence>
<keyword evidence="7" id="KW-0675">Receptor</keyword>
<dbReference type="GO" id="GO:0030313">
    <property type="term" value="C:cell envelope"/>
    <property type="evidence" value="ECO:0007669"/>
    <property type="project" value="UniProtKB-SubCell"/>
</dbReference>
<name>A0A1I5BVK2_CHROL</name>
<keyword evidence="4" id="KW-0732">Signal</keyword>
<organism evidence="7 8">
    <name type="scientific">Chryseobacterium oleae</name>
    <dbReference type="NCBI Taxonomy" id="491207"/>
    <lineage>
        <taxon>Bacteria</taxon>
        <taxon>Pseudomonadati</taxon>
        <taxon>Bacteroidota</taxon>
        <taxon>Flavobacteriia</taxon>
        <taxon>Flavobacteriales</taxon>
        <taxon>Weeksellaceae</taxon>
        <taxon>Chryseobacterium group</taxon>
        <taxon>Chryseobacterium</taxon>
    </lineage>
</organism>
<evidence type="ECO:0000256" key="5">
    <source>
        <dbReference type="ARBA" id="ARBA00023180"/>
    </source>
</evidence>
<proteinExistence type="predicted"/>
<evidence type="ECO:0000313" key="8">
    <source>
        <dbReference type="Proteomes" id="UP000198769"/>
    </source>
</evidence>
<gene>
    <name evidence="7" type="ORF">SAMN05421594_4210</name>
</gene>
<keyword evidence="5" id="KW-0325">Glycoprotein</keyword>
<protein>
    <submittedName>
        <fullName evidence="7">Receptor L domain-containing protein</fullName>
    </submittedName>
</protein>
<feature type="domain" description="Receptor L-domain" evidence="6">
    <location>
        <begin position="113"/>
        <end position="185"/>
    </location>
</feature>
<evidence type="ECO:0000259" key="6">
    <source>
        <dbReference type="Pfam" id="PF01030"/>
    </source>
</evidence>
<dbReference type="PANTHER" id="PTHR31018:SF3">
    <property type="entry name" value="RECEPTOR PROTEIN-TYROSINE KINASE"/>
    <property type="match status" value="1"/>
</dbReference>
<keyword evidence="3" id="KW-0964">Secreted</keyword>